<comment type="caution">
    <text evidence="1">The sequence shown here is derived from an EMBL/GenBank/DDBJ whole genome shotgun (WGS) entry which is preliminary data.</text>
</comment>
<dbReference type="GeneID" id="63843980"/>
<dbReference type="OrthoDB" id="5279008at2759"/>
<gene>
    <name evidence="1" type="ORF">K460DRAFT_139105</name>
</gene>
<accession>A0A9P4L674</accession>
<dbReference type="Proteomes" id="UP000800039">
    <property type="component" value="Unassembled WGS sequence"/>
</dbReference>
<evidence type="ECO:0000313" key="1">
    <source>
        <dbReference type="EMBL" id="KAF1843067.1"/>
    </source>
</evidence>
<organism evidence="1 2">
    <name type="scientific">Cucurbitaria berberidis CBS 394.84</name>
    <dbReference type="NCBI Taxonomy" id="1168544"/>
    <lineage>
        <taxon>Eukaryota</taxon>
        <taxon>Fungi</taxon>
        <taxon>Dikarya</taxon>
        <taxon>Ascomycota</taxon>
        <taxon>Pezizomycotina</taxon>
        <taxon>Dothideomycetes</taxon>
        <taxon>Pleosporomycetidae</taxon>
        <taxon>Pleosporales</taxon>
        <taxon>Pleosporineae</taxon>
        <taxon>Cucurbitariaceae</taxon>
        <taxon>Cucurbitaria</taxon>
    </lineage>
</organism>
<dbReference type="AlphaFoldDB" id="A0A9P4L674"/>
<sequence length="423" mass="47280">MPSPIECLPVEVFDIIAIDLDLPAYNVLRLISRQLYLLSFSSYAKRYFSALTTTLGSASLDRLVNVSSHQNLSTIVTILDIRLLNHRDYKVLAKISRVGIFPPPKRFPRVSGVRQEHISEEATLYDDVARNEFPKCIVERLACALAGFGNLRTIRFRAHHSEPFGWRSTTMPEGDQLFRSRCYTAVIDAIIKSEVNLEEFSMAKGKRVTTLSKCANLIYPTLQLPFQALRALQHRFSALQSLTLSVITAYNGDARVPGWENGLSNLIAAAPLLKTLALSLDRNSCISHYSAAVIRSLSLSCRVSELSSFQLVNCSLHEEDLTTFLSAHSRSLCQLVFSDIRLLSGNWSSLWTSLKDAENVQCLRLASLEGARSPVLFRRRNKERPNITLDAMKVGRPMAALLDDLVRVCNVEANLHTVGLDVD</sequence>
<keyword evidence="2" id="KW-1185">Reference proteome</keyword>
<proteinExistence type="predicted"/>
<dbReference type="EMBL" id="ML976617">
    <property type="protein sequence ID" value="KAF1843067.1"/>
    <property type="molecule type" value="Genomic_DNA"/>
</dbReference>
<evidence type="ECO:0000313" key="2">
    <source>
        <dbReference type="Proteomes" id="UP000800039"/>
    </source>
</evidence>
<reference evidence="1" key="1">
    <citation type="submission" date="2020-01" db="EMBL/GenBank/DDBJ databases">
        <authorList>
            <consortium name="DOE Joint Genome Institute"/>
            <person name="Haridas S."/>
            <person name="Albert R."/>
            <person name="Binder M."/>
            <person name="Bloem J."/>
            <person name="Labutti K."/>
            <person name="Salamov A."/>
            <person name="Andreopoulos B."/>
            <person name="Baker S.E."/>
            <person name="Barry K."/>
            <person name="Bills G."/>
            <person name="Bluhm B.H."/>
            <person name="Cannon C."/>
            <person name="Castanera R."/>
            <person name="Culley D.E."/>
            <person name="Daum C."/>
            <person name="Ezra D."/>
            <person name="Gonzalez J.B."/>
            <person name="Henrissat B."/>
            <person name="Kuo A."/>
            <person name="Liang C."/>
            <person name="Lipzen A."/>
            <person name="Lutzoni F."/>
            <person name="Magnuson J."/>
            <person name="Mondo S."/>
            <person name="Nolan M."/>
            <person name="Ohm R."/>
            <person name="Pangilinan J."/>
            <person name="Park H.-J."/>
            <person name="Ramirez L."/>
            <person name="Alfaro M."/>
            <person name="Sun H."/>
            <person name="Tritt A."/>
            <person name="Yoshinaga Y."/>
            <person name="Zwiers L.-H."/>
            <person name="Turgeon B.G."/>
            <person name="Goodwin S.B."/>
            <person name="Spatafora J.W."/>
            <person name="Crous P.W."/>
            <person name="Grigoriev I.V."/>
        </authorList>
    </citation>
    <scope>NUCLEOTIDE SEQUENCE</scope>
    <source>
        <strain evidence="1">CBS 394.84</strain>
    </source>
</reference>
<dbReference type="RefSeq" id="XP_040785630.1">
    <property type="nucleotide sequence ID" value="XM_040926728.1"/>
</dbReference>
<name>A0A9P4L674_9PLEO</name>
<protein>
    <recommendedName>
        <fullName evidence="3">F-box domain-containing protein</fullName>
    </recommendedName>
</protein>
<evidence type="ECO:0008006" key="3">
    <source>
        <dbReference type="Google" id="ProtNLM"/>
    </source>
</evidence>